<reference evidence="1 2" key="1">
    <citation type="journal article" date="2010" name="Int. J. Syst. Evol. Microbiol.">
        <title>Thiohalobacter thiocyanaticus gen. nov., sp. nov., a moderately halophilic, sulfur-oxidizing gammaproteobacterium from hypersaline lakes, that utilizes thiocyanate.</title>
        <authorList>
            <person name="Sorokin D.Y."/>
            <person name="Kovaleva O.L."/>
            <person name="Tourova T.P."/>
            <person name="Muyzer G."/>
        </authorList>
    </citation>
    <scope>NUCLEOTIDE SEQUENCE [LARGE SCALE GENOMIC DNA]</scope>
    <source>
        <strain evidence="1 2">Hrh1</strain>
    </source>
</reference>
<proteinExistence type="predicted"/>
<gene>
    <name evidence="1" type="ORF">D6C00_07725</name>
</gene>
<protein>
    <submittedName>
        <fullName evidence="1">Acetyltransferase</fullName>
    </submittedName>
</protein>
<name>A0A426QJC3_9GAMM</name>
<evidence type="ECO:0000313" key="1">
    <source>
        <dbReference type="EMBL" id="RRQ21845.1"/>
    </source>
</evidence>
<comment type="caution">
    <text evidence="1">The sequence shown here is derived from an EMBL/GenBank/DDBJ whole genome shotgun (WGS) entry which is preliminary data.</text>
</comment>
<sequence>MDTDSHQDPTRLQLAEAVRMACIQAMRRGYQDAATSGLCAEGALEAAIGAVQQLDLETLVQVE</sequence>
<organism evidence="1 2">
    <name type="scientific">Thiohalobacter thiocyanaticus</name>
    <dbReference type="NCBI Taxonomy" id="585455"/>
    <lineage>
        <taxon>Bacteria</taxon>
        <taxon>Pseudomonadati</taxon>
        <taxon>Pseudomonadota</taxon>
        <taxon>Gammaproteobacteria</taxon>
        <taxon>Thiohalobacterales</taxon>
        <taxon>Thiohalobacteraceae</taxon>
        <taxon>Thiohalobacter</taxon>
    </lineage>
</organism>
<dbReference type="GO" id="GO:0016740">
    <property type="term" value="F:transferase activity"/>
    <property type="evidence" value="ECO:0007669"/>
    <property type="project" value="UniProtKB-KW"/>
</dbReference>
<keyword evidence="1" id="KW-0808">Transferase</keyword>
<dbReference type="EMBL" id="QZMU01000001">
    <property type="protein sequence ID" value="RRQ21845.1"/>
    <property type="molecule type" value="Genomic_DNA"/>
</dbReference>
<dbReference type="AlphaFoldDB" id="A0A426QJC3"/>
<dbReference type="RefSeq" id="WP_125181184.1">
    <property type="nucleotide sequence ID" value="NZ_QZMU01000001.1"/>
</dbReference>
<accession>A0A426QJC3</accession>
<evidence type="ECO:0000313" key="2">
    <source>
        <dbReference type="Proteomes" id="UP000287798"/>
    </source>
</evidence>
<dbReference type="Proteomes" id="UP000287798">
    <property type="component" value="Unassembled WGS sequence"/>
</dbReference>
<dbReference type="OrthoDB" id="6183506at2"/>
<keyword evidence="2" id="KW-1185">Reference proteome</keyword>